<evidence type="ECO:0000313" key="2">
    <source>
        <dbReference type="Proteomes" id="UP000315471"/>
    </source>
</evidence>
<reference evidence="1 2" key="1">
    <citation type="submission" date="2019-02" db="EMBL/GenBank/DDBJ databases">
        <title>Deep-cultivation of Planctomycetes and their phenomic and genomic characterization uncovers novel biology.</title>
        <authorList>
            <person name="Wiegand S."/>
            <person name="Jogler M."/>
            <person name="Boedeker C."/>
            <person name="Pinto D."/>
            <person name="Vollmers J."/>
            <person name="Rivas-Marin E."/>
            <person name="Kohn T."/>
            <person name="Peeters S.H."/>
            <person name="Heuer A."/>
            <person name="Rast P."/>
            <person name="Oberbeckmann S."/>
            <person name="Bunk B."/>
            <person name="Jeske O."/>
            <person name="Meyerdierks A."/>
            <person name="Storesund J.E."/>
            <person name="Kallscheuer N."/>
            <person name="Luecker S."/>
            <person name="Lage O.M."/>
            <person name="Pohl T."/>
            <person name="Merkel B.J."/>
            <person name="Hornburger P."/>
            <person name="Mueller R.-W."/>
            <person name="Bruemmer F."/>
            <person name="Labrenz M."/>
            <person name="Spormann A.M."/>
            <person name="Op Den Camp H."/>
            <person name="Overmann J."/>
            <person name="Amann R."/>
            <person name="Jetten M.S.M."/>
            <person name="Mascher T."/>
            <person name="Medema M.H."/>
            <person name="Devos D.P."/>
            <person name="Kaster A.-K."/>
            <person name="Ovreas L."/>
            <person name="Rohde M."/>
            <person name="Galperin M.Y."/>
            <person name="Jogler C."/>
        </authorList>
    </citation>
    <scope>NUCLEOTIDE SEQUENCE [LARGE SCALE GENOMIC DNA]</scope>
    <source>
        <strain evidence="1 2">Q31b</strain>
    </source>
</reference>
<gene>
    <name evidence="1" type="ORF">Q31b_57420</name>
</gene>
<dbReference type="AlphaFoldDB" id="A0A5C6DB90"/>
<dbReference type="Proteomes" id="UP000315471">
    <property type="component" value="Unassembled WGS sequence"/>
</dbReference>
<keyword evidence="2" id="KW-1185">Reference proteome</keyword>
<comment type="caution">
    <text evidence="1">The sequence shown here is derived from an EMBL/GenBank/DDBJ whole genome shotgun (WGS) entry which is preliminary data.</text>
</comment>
<evidence type="ECO:0000313" key="1">
    <source>
        <dbReference type="EMBL" id="TWU33425.1"/>
    </source>
</evidence>
<proteinExistence type="predicted"/>
<dbReference type="RefSeq" id="WP_146602791.1">
    <property type="nucleotide sequence ID" value="NZ_SJPY01000014.1"/>
</dbReference>
<dbReference type="EMBL" id="SJPY01000014">
    <property type="protein sequence ID" value="TWU33425.1"/>
    <property type="molecule type" value="Genomic_DNA"/>
</dbReference>
<name>A0A5C6DB90_9BACT</name>
<protein>
    <recommendedName>
        <fullName evidence="3">DUF3150 domain-containing protein</fullName>
    </recommendedName>
</protein>
<organism evidence="1 2">
    <name type="scientific">Novipirellula aureliae</name>
    <dbReference type="NCBI Taxonomy" id="2527966"/>
    <lineage>
        <taxon>Bacteria</taxon>
        <taxon>Pseudomonadati</taxon>
        <taxon>Planctomycetota</taxon>
        <taxon>Planctomycetia</taxon>
        <taxon>Pirellulales</taxon>
        <taxon>Pirellulaceae</taxon>
        <taxon>Novipirellula</taxon>
    </lineage>
</organism>
<dbReference type="OrthoDB" id="247764at2"/>
<sequence length="314" mass="35405">MSSILDESLDQASETASERLRTSMAAMRLSFTWFGTRKTLSPQQKSQAADTFHAEGKFISAGKKLIDTGAPAFRAVTSIRSRAVAYFKGVSLPYPESGIRLVPQGSLDDISITMQSFHNELQQAVTELDQQFSQLKYEARERLGDLYCDADYPDTMSGLFEIAWDFPSVEPPEYLRRLNPQLYQQECDRMRNRFDEAVQLAEGAFLDELSKLVDHLSERIAGSDDGKPKVFRDSAIENLTMFFERFQRLNISSSGELDQLVDRARAVMRGVKPDQLRGDAAFRQEIAGKLSGVQSSLDGLLVDRPRRSLIRRAK</sequence>
<accession>A0A5C6DB90</accession>
<evidence type="ECO:0008006" key="3">
    <source>
        <dbReference type="Google" id="ProtNLM"/>
    </source>
</evidence>